<reference evidence="2 3" key="1">
    <citation type="journal article" date="2021" name="BMC Genomics">
        <title>Datura genome reveals duplications of psychoactive alkaloid biosynthetic genes and high mutation rate following tissue culture.</title>
        <authorList>
            <person name="Rajewski A."/>
            <person name="Carter-House D."/>
            <person name="Stajich J."/>
            <person name="Litt A."/>
        </authorList>
    </citation>
    <scope>NUCLEOTIDE SEQUENCE [LARGE SCALE GENOMIC DNA]</scope>
    <source>
        <strain evidence="2">AR-01</strain>
    </source>
</reference>
<organism evidence="2 3">
    <name type="scientific">Datura stramonium</name>
    <name type="common">Jimsonweed</name>
    <name type="synonym">Common thornapple</name>
    <dbReference type="NCBI Taxonomy" id="4076"/>
    <lineage>
        <taxon>Eukaryota</taxon>
        <taxon>Viridiplantae</taxon>
        <taxon>Streptophyta</taxon>
        <taxon>Embryophyta</taxon>
        <taxon>Tracheophyta</taxon>
        <taxon>Spermatophyta</taxon>
        <taxon>Magnoliopsida</taxon>
        <taxon>eudicotyledons</taxon>
        <taxon>Gunneridae</taxon>
        <taxon>Pentapetalae</taxon>
        <taxon>asterids</taxon>
        <taxon>lamiids</taxon>
        <taxon>Solanales</taxon>
        <taxon>Solanaceae</taxon>
        <taxon>Solanoideae</taxon>
        <taxon>Datureae</taxon>
        <taxon>Datura</taxon>
    </lineage>
</organism>
<proteinExistence type="predicted"/>
<keyword evidence="1" id="KW-0472">Membrane</keyword>
<evidence type="ECO:0000313" key="3">
    <source>
        <dbReference type="Proteomes" id="UP000823775"/>
    </source>
</evidence>
<dbReference type="EMBL" id="JACEIK010002440">
    <property type="protein sequence ID" value="MCD9561183.1"/>
    <property type="molecule type" value="Genomic_DNA"/>
</dbReference>
<accession>A0ABS8USK6</accession>
<evidence type="ECO:0000313" key="2">
    <source>
        <dbReference type="EMBL" id="MCD9561183.1"/>
    </source>
</evidence>
<feature type="transmembrane region" description="Helical" evidence="1">
    <location>
        <begin position="110"/>
        <end position="127"/>
    </location>
</feature>
<sequence length="136" mass="14644">MRSKPTARSGLGLEVLDGGSTTSSAVALRTGWAARSAALLLDLRKKIIFLRSATLCCCFRFFSRRRLPLFLFLFLASAGRGGGSDWPGLLDGGSSSAIWISGDGGGGDCWVPWSAAWFSVVGCFHSFSGRRLFIFR</sequence>
<comment type="caution">
    <text evidence="2">The sequence shown here is derived from an EMBL/GenBank/DDBJ whole genome shotgun (WGS) entry which is preliminary data.</text>
</comment>
<keyword evidence="3" id="KW-1185">Reference proteome</keyword>
<protein>
    <submittedName>
        <fullName evidence="2">Uncharacterized protein</fullName>
    </submittedName>
</protein>
<keyword evidence="1" id="KW-1133">Transmembrane helix</keyword>
<keyword evidence="1" id="KW-0812">Transmembrane</keyword>
<dbReference type="Proteomes" id="UP000823775">
    <property type="component" value="Unassembled WGS sequence"/>
</dbReference>
<gene>
    <name evidence="2" type="ORF">HAX54_020183</name>
</gene>
<name>A0ABS8USK6_DATST</name>
<feature type="transmembrane region" description="Helical" evidence="1">
    <location>
        <begin position="69"/>
        <end position="90"/>
    </location>
</feature>
<evidence type="ECO:0000256" key="1">
    <source>
        <dbReference type="SAM" id="Phobius"/>
    </source>
</evidence>